<dbReference type="Gene3D" id="3.40.50.300">
    <property type="entry name" value="P-loop containing nucleotide triphosphate hydrolases"/>
    <property type="match status" value="1"/>
</dbReference>
<evidence type="ECO:0000313" key="3">
    <source>
        <dbReference type="EMBL" id="KAJ7358088.1"/>
    </source>
</evidence>
<dbReference type="EMBL" id="JARIHO010000007">
    <property type="protein sequence ID" value="KAJ7358088.1"/>
    <property type="molecule type" value="Genomic_DNA"/>
</dbReference>
<dbReference type="Pfam" id="PF05970">
    <property type="entry name" value="PIF1"/>
    <property type="match status" value="1"/>
</dbReference>
<keyword evidence="1" id="KW-0227">DNA damage</keyword>
<name>A0AAD7EXT2_9AGAR</name>
<evidence type="ECO:0000256" key="1">
    <source>
        <dbReference type="RuleBase" id="RU363044"/>
    </source>
</evidence>
<dbReference type="Proteomes" id="UP001218218">
    <property type="component" value="Unassembled WGS sequence"/>
</dbReference>
<sequence>MGRNPTEEDVYDYGLVLLDKLLQESGRSLRSWPTMPLPQIDWDAEVLSPLIADQLDYNRDEERERAERQMALLNYEQRAAFDKIIKSVQQRSGRIYFLNGPGGTGKTFVYRTVCHMLRSEENIVLCVASSGIAALLMPGGRTAHSVFKIPIDGLNAESFCNIPKNS</sequence>
<dbReference type="InterPro" id="IPR027417">
    <property type="entry name" value="P-loop_NTPase"/>
</dbReference>
<organism evidence="3 4">
    <name type="scientific">Mycena albidolilacea</name>
    <dbReference type="NCBI Taxonomy" id="1033008"/>
    <lineage>
        <taxon>Eukaryota</taxon>
        <taxon>Fungi</taxon>
        <taxon>Dikarya</taxon>
        <taxon>Basidiomycota</taxon>
        <taxon>Agaricomycotina</taxon>
        <taxon>Agaricomycetes</taxon>
        <taxon>Agaricomycetidae</taxon>
        <taxon>Agaricales</taxon>
        <taxon>Marasmiineae</taxon>
        <taxon>Mycenaceae</taxon>
        <taxon>Mycena</taxon>
    </lineage>
</organism>
<feature type="domain" description="DNA helicase Pif1-like DEAD-box helicase" evidence="2">
    <location>
        <begin position="73"/>
        <end position="165"/>
    </location>
</feature>
<keyword evidence="1" id="KW-0067">ATP-binding</keyword>
<comment type="cofactor">
    <cofactor evidence="1">
        <name>Mg(2+)</name>
        <dbReference type="ChEBI" id="CHEBI:18420"/>
    </cofactor>
</comment>
<dbReference type="GO" id="GO:0000723">
    <property type="term" value="P:telomere maintenance"/>
    <property type="evidence" value="ECO:0007669"/>
    <property type="project" value="InterPro"/>
</dbReference>
<gene>
    <name evidence="3" type="ORF">DFH08DRAFT_686887</name>
</gene>
<protein>
    <recommendedName>
        <fullName evidence="1">ATP-dependent DNA helicase</fullName>
        <ecNumber evidence="1">5.6.2.3</ecNumber>
    </recommendedName>
</protein>
<keyword evidence="1" id="KW-0233">DNA recombination</keyword>
<dbReference type="GO" id="GO:0005524">
    <property type="term" value="F:ATP binding"/>
    <property type="evidence" value="ECO:0007669"/>
    <property type="project" value="UniProtKB-KW"/>
</dbReference>
<comment type="caution">
    <text evidence="3">The sequence shown here is derived from an EMBL/GenBank/DDBJ whole genome shotgun (WGS) entry which is preliminary data.</text>
</comment>
<dbReference type="GO" id="GO:0006310">
    <property type="term" value="P:DNA recombination"/>
    <property type="evidence" value="ECO:0007669"/>
    <property type="project" value="UniProtKB-KW"/>
</dbReference>
<dbReference type="PANTHER" id="PTHR10492">
    <property type="match status" value="1"/>
</dbReference>
<evidence type="ECO:0000313" key="4">
    <source>
        <dbReference type="Proteomes" id="UP001218218"/>
    </source>
</evidence>
<dbReference type="GO" id="GO:0006281">
    <property type="term" value="P:DNA repair"/>
    <property type="evidence" value="ECO:0007669"/>
    <property type="project" value="UniProtKB-KW"/>
</dbReference>
<dbReference type="GO" id="GO:0043139">
    <property type="term" value="F:5'-3' DNA helicase activity"/>
    <property type="evidence" value="ECO:0007669"/>
    <property type="project" value="UniProtKB-EC"/>
</dbReference>
<accession>A0AAD7EXT2</accession>
<evidence type="ECO:0000259" key="2">
    <source>
        <dbReference type="Pfam" id="PF05970"/>
    </source>
</evidence>
<dbReference type="EC" id="5.6.2.3" evidence="1"/>
<reference evidence="3" key="1">
    <citation type="submission" date="2023-03" db="EMBL/GenBank/DDBJ databases">
        <title>Massive genome expansion in bonnet fungi (Mycena s.s.) driven by repeated elements and novel gene families across ecological guilds.</title>
        <authorList>
            <consortium name="Lawrence Berkeley National Laboratory"/>
            <person name="Harder C.B."/>
            <person name="Miyauchi S."/>
            <person name="Viragh M."/>
            <person name="Kuo A."/>
            <person name="Thoen E."/>
            <person name="Andreopoulos B."/>
            <person name="Lu D."/>
            <person name="Skrede I."/>
            <person name="Drula E."/>
            <person name="Henrissat B."/>
            <person name="Morin E."/>
            <person name="Kohler A."/>
            <person name="Barry K."/>
            <person name="LaButti K."/>
            <person name="Morin E."/>
            <person name="Salamov A."/>
            <person name="Lipzen A."/>
            <person name="Mereny Z."/>
            <person name="Hegedus B."/>
            <person name="Baldrian P."/>
            <person name="Stursova M."/>
            <person name="Weitz H."/>
            <person name="Taylor A."/>
            <person name="Grigoriev I.V."/>
            <person name="Nagy L.G."/>
            <person name="Martin F."/>
            <person name="Kauserud H."/>
        </authorList>
    </citation>
    <scope>NUCLEOTIDE SEQUENCE</scope>
    <source>
        <strain evidence="3">CBHHK002</strain>
    </source>
</reference>
<dbReference type="AlphaFoldDB" id="A0AAD7EXT2"/>
<proteinExistence type="inferred from homology"/>
<comment type="catalytic activity">
    <reaction evidence="1">
        <text>ATP + H2O = ADP + phosphate + H(+)</text>
        <dbReference type="Rhea" id="RHEA:13065"/>
        <dbReference type="ChEBI" id="CHEBI:15377"/>
        <dbReference type="ChEBI" id="CHEBI:15378"/>
        <dbReference type="ChEBI" id="CHEBI:30616"/>
        <dbReference type="ChEBI" id="CHEBI:43474"/>
        <dbReference type="ChEBI" id="CHEBI:456216"/>
        <dbReference type="EC" id="5.6.2.3"/>
    </reaction>
</comment>
<keyword evidence="1 3" id="KW-0347">Helicase</keyword>
<keyword evidence="1" id="KW-0378">Hydrolase</keyword>
<keyword evidence="1" id="KW-0547">Nucleotide-binding</keyword>
<dbReference type="GO" id="GO:0016787">
    <property type="term" value="F:hydrolase activity"/>
    <property type="evidence" value="ECO:0007669"/>
    <property type="project" value="UniProtKB-KW"/>
</dbReference>
<dbReference type="InterPro" id="IPR010285">
    <property type="entry name" value="DNA_helicase_pif1-like_DEAD"/>
</dbReference>
<comment type="similarity">
    <text evidence="1">Belongs to the helicase family.</text>
</comment>
<dbReference type="SUPFAM" id="SSF52540">
    <property type="entry name" value="P-loop containing nucleoside triphosphate hydrolases"/>
    <property type="match status" value="1"/>
</dbReference>
<dbReference type="PANTHER" id="PTHR10492:SF101">
    <property type="entry name" value="ATP-DEPENDENT DNA HELICASE"/>
    <property type="match status" value="1"/>
</dbReference>
<keyword evidence="4" id="KW-1185">Reference proteome</keyword>
<keyword evidence="1" id="KW-0234">DNA repair</keyword>